<evidence type="ECO:0000256" key="10">
    <source>
        <dbReference type="ARBA" id="ARBA00023015"/>
    </source>
</evidence>
<evidence type="ECO:0000256" key="9">
    <source>
        <dbReference type="ARBA" id="ARBA00022691"/>
    </source>
</evidence>
<evidence type="ECO:0000313" key="23">
    <source>
        <dbReference type="EMBL" id="EEB15827.1"/>
    </source>
</evidence>
<dbReference type="FunFam" id="3.40.50.150:FF:000066">
    <property type="entry name" value="Trimethylguanosine synthase 1"/>
    <property type="match status" value="1"/>
</dbReference>
<comment type="catalytic activity">
    <reaction evidence="15">
        <text>a 5'-end (N(7)-methyl 5'-triphosphoguanosine)-ribonucleoside in snoRNA + S-adenosyl-L-methionine = a 5'-end (N(2),N(7)-dimethyl 5'-triphosphoguanosine)-ribonucleoside in snoRNA + S-adenosyl-L-homocysteine + H(+)</text>
        <dbReference type="Rhea" id="RHEA:78475"/>
        <dbReference type="Rhea" id="RHEA-COMP:19086"/>
        <dbReference type="Rhea" id="RHEA-COMP:19088"/>
        <dbReference type="ChEBI" id="CHEBI:15378"/>
        <dbReference type="ChEBI" id="CHEBI:57856"/>
        <dbReference type="ChEBI" id="CHEBI:59789"/>
        <dbReference type="ChEBI" id="CHEBI:156461"/>
        <dbReference type="ChEBI" id="CHEBI:172880"/>
    </reaction>
    <physiologicalReaction direction="left-to-right" evidence="15">
        <dbReference type="Rhea" id="RHEA:78476"/>
    </physiologicalReaction>
</comment>
<sequence length="553" mass="63696">MTDGINEPLAEIELFFSKPNYFEIYCLCSRAFIRKNFAENEHIEEENISNFTEHDQETSSDNHYSECFENQVVKYEQKSEDSDLDSDTINQFKHTDTKKNYSLINEKLLLSSQYYNSISYCLQRLEENFFIQDKIENNLFPETERKSFQLREEDNVLEKENSLGNGKSIEECEDSINDFQTNDHLGTSFKELETLKRAMSLINIPFEEKSNAIKGGRVTFRKKNIRKQNSKLKLLYSKPRLHLFFDDDGNAIESTKYTNNITDTANSSELNFSENECRIDTPKEDGDEFVMKLEVDENKITEKESFDDNEACENILDSDLVKCTKGQKKKRKKKSINYPNEISSNKKLLKYWRKRYQLFSKFDEGIELDAESWFSVTPEKLAEHHAERCRCDIVIDAFCGVGGNSIQFAFTCERVIAIDIDPNKIKLAKHNARIYGVEDRIEFIIGDFKQLASSMWGDVVFLSPPWGGPEYKTLDVYDLGLILPPLGGVGLFNLASKITDHIAYFLPKNTNSVDIALLSGPEGSVEIEQNIVHRNLTAITAYFGELIMNVDDS</sequence>
<comment type="subcellular location">
    <subcellularLocation>
        <location evidence="2">Cytoplasm</location>
    </subcellularLocation>
    <subcellularLocation>
        <location evidence="1">Nucleus</location>
        <location evidence="1">Cajal body</location>
    </subcellularLocation>
    <subcellularLocation>
        <location evidence="3">Nucleus</location>
        <location evidence="3">Nucleolus</location>
    </subcellularLocation>
</comment>
<evidence type="ECO:0000256" key="7">
    <source>
        <dbReference type="ARBA" id="ARBA00022603"/>
    </source>
</evidence>
<evidence type="ECO:0000256" key="22">
    <source>
        <dbReference type="ARBA" id="ARBA00081504"/>
    </source>
</evidence>
<dbReference type="HOGENOM" id="CLU_492863_0_0_1"/>
<proteinExistence type="inferred from homology"/>
<comment type="subunit">
    <text evidence="20">May form homooligomers. Interacts with CREBBP/CBP, EED/WAIT1, EP300/P300, NCOA6/PRIP, PPARBP/PBP and SMN.</text>
</comment>
<evidence type="ECO:0000256" key="8">
    <source>
        <dbReference type="ARBA" id="ARBA00022679"/>
    </source>
</evidence>
<dbReference type="PANTHER" id="PTHR14741:SF32">
    <property type="entry name" value="TRIMETHYLGUANOSINE SYNTHASE"/>
    <property type="match status" value="1"/>
</dbReference>
<evidence type="ECO:0000256" key="12">
    <source>
        <dbReference type="ARBA" id="ARBA00023242"/>
    </source>
</evidence>
<evidence type="ECO:0000256" key="16">
    <source>
        <dbReference type="ARBA" id="ARBA00048763"/>
    </source>
</evidence>
<keyword evidence="7" id="KW-0489">Methyltransferase</keyword>
<dbReference type="EMBL" id="DS235442">
    <property type="protein sequence ID" value="EEB15827.1"/>
    <property type="molecule type" value="Genomic_DNA"/>
</dbReference>
<evidence type="ECO:0000313" key="24">
    <source>
        <dbReference type="EnsemblMetazoa" id="PHUM390820-PA"/>
    </source>
</evidence>
<dbReference type="InterPro" id="IPR029063">
    <property type="entry name" value="SAM-dependent_MTases_sf"/>
</dbReference>
<dbReference type="GO" id="GO:0071164">
    <property type="term" value="F:RNA cap trimethylguanosine synthase activity"/>
    <property type="evidence" value="ECO:0007669"/>
    <property type="project" value="TreeGrafter"/>
</dbReference>
<keyword evidence="6" id="KW-0597">Phosphoprotein</keyword>
<evidence type="ECO:0000256" key="19">
    <source>
        <dbReference type="ARBA" id="ARBA00057179"/>
    </source>
</evidence>
<gene>
    <name evidence="24" type="primary">8237570</name>
    <name evidence="23" type="ORF">Phum_PHUM390820</name>
</gene>
<dbReference type="Proteomes" id="UP000009046">
    <property type="component" value="Unassembled WGS sequence"/>
</dbReference>
<dbReference type="GeneID" id="8237570"/>
<keyword evidence="9" id="KW-0949">S-adenosyl-L-methionine</keyword>
<dbReference type="Gene3D" id="3.40.50.150">
    <property type="entry name" value="Vaccinia Virus protein VP39"/>
    <property type="match status" value="1"/>
</dbReference>
<protein>
    <recommendedName>
        <fullName evidence="4">Trimethylguanosine synthase</fullName>
    </recommendedName>
    <alternativeName>
        <fullName evidence="18">Cap-specific guanine-N(2) methyltransferase</fullName>
    </alternativeName>
    <alternativeName>
        <fullName evidence="21">Nuclear receptor coactivator 6-interacting protein</fullName>
    </alternativeName>
    <alternativeName>
        <fullName evidence="22">PRIP-interacting protein with methyltransferase motif</fullName>
    </alternativeName>
</protein>
<dbReference type="InParanoid" id="E0VR21"/>
<evidence type="ECO:0000256" key="18">
    <source>
        <dbReference type="ARBA" id="ARBA00049790"/>
    </source>
</evidence>
<keyword evidence="8" id="KW-0808">Transferase</keyword>
<dbReference type="AlphaFoldDB" id="E0VR21"/>
<dbReference type="PANTHER" id="PTHR14741">
    <property type="entry name" value="S-ADENOSYLMETHIONINE-DEPENDENT METHYLTRANSFERASE RELATED"/>
    <property type="match status" value="1"/>
</dbReference>
<dbReference type="eggNOG" id="KOG2730">
    <property type="taxonomic scope" value="Eukaryota"/>
</dbReference>
<dbReference type="GO" id="GO:0005730">
    <property type="term" value="C:nucleolus"/>
    <property type="evidence" value="ECO:0007669"/>
    <property type="project" value="UniProtKB-SubCell"/>
</dbReference>
<comment type="catalytic activity">
    <reaction evidence="16">
        <text>a 5'-end (N(2),N(7)-dimethyl 5'-triphosphoguanosine)-ribonucleoside in snRNA + S-adenosyl-L-methionine = a 5'-end (N(2),N(2),N(7)-trimethyl 5'-triphosphoguanosine)-ribonucleoside in snRNA + S-adenosyl-L-homocysteine + H(+)</text>
        <dbReference type="Rhea" id="RHEA:78479"/>
        <dbReference type="Rhea" id="RHEA-COMP:19087"/>
        <dbReference type="Rhea" id="RHEA-COMP:19089"/>
        <dbReference type="ChEBI" id="CHEBI:15378"/>
        <dbReference type="ChEBI" id="CHEBI:57856"/>
        <dbReference type="ChEBI" id="CHEBI:59789"/>
        <dbReference type="ChEBI" id="CHEBI:167623"/>
        <dbReference type="ChEBI" id="CHEBI:172880"/>
    </reaction>
    <physiologicalReaction direction="left-to-right" evidence="16">
        <dbReference type="Rhea" id="RHEA:78480"/>
    </physiologicalReaction>
</comment>
<evidence type="ECO:0000256" key="6">
    <source>
        <dbReference type="ARBA" id="ARBA00022553"/>
    </source>
</evidence>
<evidence type="ECO:0000256" key="15">
    <source>
        <dbReference type="ARBA" id="ARBA00048740"/>
    </source>
</evidence>
<dbReference type="InterPro" id="IPR019012">
    <property type="entry name" value="RNA_cap_Gua-N2-MeTrfase"/>
</dbReference>
<comment type="similarity">
    <text evidence="13">Belongs to the methyltransferase superfamily. Trimethylguanosine synthase family.</text>
</comment>
<dbReference type="GO" id="GO:0005737">
    <property type="term" value="C:cytoplasm"/>
    <property type="evidence" value="ECO:0007669"/>
    <property type="project" value="UniProtKB-SubCell"/>
</dbReference>
<comment type="function">
    <text evidence="19">Catalyzes the 2 serial methylation steps for the conversion of the 7-monomethylguanosine (m(7)G) caps of snRNAs and snoRNAs to a 2,2,7-trimethylguanosine (m(2,2,7)G) cap structure. The enzyme is specific for guanine, and N7 methylation must precede N2 methylation. Hypermethylation of the m7G cap of U snRNAs leads to their concentration in nuclear foci, their colocalization with coilin and the formation of canonical Cajal bodies (CBs). Plays a role in transcriptional regulation.</text>
</comment>
<evidence type="ECO:0000256" key="20">
    <source>
        <dbReference type="ARBA" id="ARBA00064494"/>
    </source>
</evidence>
<reference evidence="23" key="2">
    <citation type="submission" date="2007-04" db="EMBL/GenBank/DDBJ databases">
        <title>The genome of the human body louse.</title>
        <authorList>
            <consortium name="The Human Body Louse Genome Consortium"/>
            <person name="Kirkness E."/>
            <person name="Walenz B."/>
            <person name="Hass B."/>
            <person name="Bruggner R."/>
            <person name="Strausberg R."/>
        </authorList>
    </citation>
    <scope>NUCLEOTIDE SEQUENCE</scope>
    <source>
        <strain evidence="23">USDA</strain>
    </source>
</reference>
<accession>E0VR21</accession>
<keyword evidence="12" id="KW-0539">Nucleus</keyword>
<evidence type="ECO:0000256" key="21">
    <source>
        <dbReference type="ARBA" id="ARBA00079339"/>
    </source>
</evidence>
<keyword evidence="10" id="KW-0805">Transcription regulation</keyword>
<evidence type="ECO:0000256" key="11">
    <source>
        <dbReference type="ARBA" id="ARBA00023163"/>
    </source>
</evidence>
<evidence type="ECO:0000256" key="13">
    <source>
        <dbReference type="ARBA" id="ARBA00025783"/>
    </source>
</evidence>
<keyword evidence="11" id="KW-0804">Transcription</keyword>
<evidence type="ECO:0000256" key="4">
    <source>
        <dbReference type="ARBA" id="ARBA00018517"/>
    </source>
</evidence>
<dbReference type="SUPFAM" id="SSF53335">
    <property type="entry name" value="S-adenosyl-L-methionine-dependent methyltransferases"/>
    <property type="match status" value="1"/>
</dbReference>
<dbReference type="EnsemblMetazoa" id="PHUM390820-RA">
    <property type="protein sequence ID" value="PHUM390820-PA"/>
    <property type="gene ID" value="PHUM390820"/>
</dbReference>
<dbReference type="RefSeq" id="XP_002428565.1">
    <property type="nucleotide sequence ID" value="XM_002428520.1"/>
</dbReference>
<comment type="catalytic activity">
    <reaction evidence="17">
        <text>a 5'-end (N(7)-methyl 5'-triphosphoguanosine)-ribonucleoside in snRNA + S-adenosyl-L-methionine = a 5'-end (N(2),N(7)-dimethyl 5'-triphosphoguanosine)-ribonucleoside in snRNA + S-adenosyl-L-homocysteine + H(+)</text>
        <dbReference type="Rhea" id="RHEA:78471"/>
        <dbReference type="Rhea" id="RHEA-COMP:19085"/>
        <dbReference type="Rhea" id="RHEA-COMP:19087"/>
        <dbReference type="ChEBI" id="CHEBI:15378"/>
        <dbReference type="ChEBI" id="CHEBI:57856"/>
        <dbReference type="ChEBI" id="CHEBI:59789"/>
        <dbReference type="ChEBI" id="CHEBI:156461"/>
        <dbReference type="ChEBI" id="CHEBI:172880"/>
    </reaction>
    <physiologicalReaction direction="left-to-right" evidence="17">
        <dbReference type="Rhea" id="RHEA:78472"/>
    </physiologicalReaction>
</comment>
<organism>
    <name type="scientific">Pediculus humanus subsp. corporis</name>
    <name type="common">Body louse</name>
    <dbReference type="NCBI Taxonomy" id="121224"/>
    <lineage>
        <taxon>Eukaryota</taxon>
        <taxon>Metazoa</taxon>
        <taxon>Ecdysozoa</taxon>
        <taxon>Arthropoda</taxon>
        <taxon>Hexapoda</taxon>
        <taxon>Insecta</taxon>
        <taxon>Pterygota</taxon>
        <taxon>Neoptera</taxon>
        <taxon>Paraneoptera</taxon>
        <taxon>Psocodea</taxon>
        <taxon>Troctomorpha</taxon>
        <taxon>Phthiraptera</taxon>
        <taxon>Anoplura</taxon>
        <taxon>Pediculidae</taxon>
        <taxon>Pediculus</taxon>
    </lineage>
</organism>
<dbReference type="CTD" id="8237570"/>
<keyword evidence="5" id="KW-0963">Cytoplasm</keyword>
<evidence type="ECO:0000256" key="17">
    <source>
        <dbReference type="ARBA" id="ARBA00049075"/>
    </source>
</evidence>
<dbReference type="VEuPathDB" id="VectorBase:PHUM390820"/>
<reference evidence="23" key="1">
    <citation type="submission" date="2007-04" db="EMBL/GenBank/DDBJ databases">
        <title>Annotation of Pediculus humanus corporis strain USDA.</title>
        <authorList>
            <person name="Kirkness E."/>
            <person name="Hannick L."/>
            <person name="Hass B."/>
            <person name="Bruggner R."/>
            <person name="Lawson D."/>
            <person name="Bidwell S."/>
            <person name="Joardar V."/>
            <person name="Caler E."/>
            <person name="Walenz B."/>
            <person name="Inman J."/>
            <person name="Schobel S."/>
            <person name="Galinsky K."/>
            <person name="Amedeo P."/>
            <person name="Strausberg R."/>
        </authorList>
    </citation>
    <scope>NUCLEOTIDE SEQUENCE</scope>
    <source>
        <strain evidence="23">USDA</strain>
    </source>
</reference>
<evidence type="ECO:0000313" key="25">
    <source>
        <dbReference type="Proteomes" id="UP000009046"/>
    </source>
</evidence>
<name>E0VR21_PEDHC</name>
<dbReference type="GO" id="GO:0015030">
    <property type="term" value="C:Cajal body"/>
    <property type="evidence" value="ECO:0007669"/>
    <property type="project" value="UniProtKB-SubCell"/>
</dbReference>
<evidence type="ECO:0000256" key="3">
    <source>
        <dbReference type="ARBA" id="ARBA00004604"/>
    </source>
</evidence>
<evidence type="ECO:0000256" key="5">
    <source>
        <dbReference type="ARBA" id="ARBA00022490"/>
    </source>
</evidence>
<keyword evidence="25" id="KW-1185">Reference proteome</keyword>
<comment type="catalytic activity">
    <reaction evidence="14">
        <text>a 5'-end (N(2),N(7)-dimethyl 5'-triphosphoguanosine)-ribonucleoside in snoRNA + S-adenosyl-L-methionine = a 5'-end (N(2),N(2),N(7)-trimethyl 5'-triphosphoguanosine)-ribonucleoside in snoRNA + S-adenosyl-L-homocysteine + H(+)</text>
        <dbReference type="Rhea" id="RHEA:78507"/>
        <dbReference type="Rhea" id="RHEA-COMP:19088"/>
        <dbReference type="Rhea" id="RHEA-COMP:19090"/>
        <dbReference type="ChEBI" id="CHEBI:15378"/>
        <dbReference type="ChEBI" id="CHEBI:57856"/>
        <dbReference type="ChEBI" id="CHEBI:59789"/>
        <dbReference type="ChEBI" id="CHEBI:167623"/>
        <dbReference type="ChEBI" id="CHEBI:172880"/>
    </reaction>
    <physiologicalReaction direction="left-to-right" evidence="14">
        <dbReference type="Rhea" id="RHEA:78508"/>
    </physiologicalReaction>
</comment>
<evidence type="ECO:0000256" key="2">
    <source>
        <dbReference type="ARBA" id="ARBA00004496"/>
    </source>
</evidence>
<dbReference type="STRING" id="121224.E0VR21"/>
<dbReference type="Pfam" id="PF09445">
    <property type="entry name" value="Methyltransf_15"/>
    <property type="match status" value="1"/>
</dbReference>
<dbReference type="CDD" id="cd02440">
    <property type="entry name" value="AdoMet_MTases"/>
    <property type="match status" value="1"/>
</dbReference>
<evidence type="ECO:0000256" key="14">
    <source>
        <dbReference type="ARBA" id="ARBA00047418"/>
    </source>
</evidence>
<reference evidence="24" key="3">
    <citation type="submission" date="2020-05" db="UniProtKB">
        <authorList>
            <consortium name="EnsemblMetazoa"/>
        </authorList>
    </citation>
    <scope>IDENTIFICATION</scope>
    <source>
        <strain evidence="24">USDA</strain>
    </source>
</reference>
<dbReference type="KEGG" id="phu:Phum_PHUM390820"/>
<dbReference type="EMBL" id="AAZO01004572">
    <property type="status" value="NOT_ANNOTATED_CDS"/>
    <property type="molecule type" value="Genomic_DNA"/>
</dbReference>
<evidence type="ECO:0000256" key="1">
    <source>
        <dbReference type="ARBA" id="ARBA00004408"/>
    </source>
</evidence>
<dbReference type="OrthoDB" id="194443at2759"/>